<dbReference type="GO" id="GO:0000150">
    <property type="term" value="F:DNA strand exchange activity"/>
    <property type="evidence" value="ECO:0007669"/>
    <property type="project" value="InterPro"/>
</dbReference>
<feature type="domain" description="Resolvase/invertase-type recombinase catalytic" evidence="3">
    <location>
        <begin position="1"/>
        <end position="139"/>
    </location>
</feature>
<gene>
    <name evidence="4" type="ORF">HNQ88_005018</name>
</gene>
<evidence type="ECO:0000313" key="5">
    <source>
        <dbReference type="Proteomes" id="UP001185092"/>
    </source>
</evidence>
<keyword evidence="5" id="KW-1185">Reference proteome</keyword>
<reference evidence="4" key="1">
    <citation type="submission" date="2023-07" db="EMBL/GenBank/DDBJ databases">
        <title>Genomic Encyclopedia of Type Strains, Phase IV (KMG-IV): sequencing the most valuable type-strain genomes for metagenomic binning, comparative biology and taxonomic classification.</title>
        <authorList>
            <person name="Goeker M."/>
        </authorList>
    </citation>
    <scope>NUCLEOTIDE SEQUENCE</scope>
    <source>
        <strain evidence="4">DSM 26174</strain>
    </source>
</reference>
<organism evidence="4 5">
    <name type="scientific">Aureibacter tunicatorum</name>
    <dbReference type="NCBI Taxonomy" id="866807"/>
    <lineage>
        <taxon>Bacteria</taxon>
        <taxon>Pseudomonadati</taxon>
        <taxon>Bacteroidota</taxon>
        <taxon>Cytophagia</taxon>
        <taxon>Cytophagales</taxon>
        <taxon>Persicobacteraceae</taxon>
        <taxon>Aureibacter</taxon>
    </lineage>
</organism>
<comment type="caution">
    <text evidence="4">The sequence shown here is derived from an EMBL/GenBank/DDBJ whole genome shotgun (WGS) entry which is preliminary data.</text>
</comment>
<dbReference type="GO" id="GO:0003677">
    <property type="term" value="F:DNA binding"/>
    <property type="evidence" value="ECO:0007669"/>
    <property type="project" value="UniProtKB-KW"/>
</dbReference>
<dbReference type="EMBL" id="JAVDQD010000014">
    <property type="protein sequence ID" value="MDR6241931.1"/>
    <property type="molecule type" value="Genomic_DNA"/>
</dbReference>
<keyword evidence="1" id="KW-0238">DNA-binding</keyword>
<keyword evidence="2" id="KW-0233">DNA recombination</keyword>
<name>A0AAE4BUM9_9BACT</name>
<dbReference type="SUPFAM" id="SSF53041">
    <property type="entry name" value="Resolvase-like"/>
    <property type="match status" value="1"/>
</dbReference>
<dbReference type="Gene3D" id="3.40.50.1390">
    <property type="entry name" value="Resolvase, N-terminal catalytic domain"/>
    <property type="match status" value="1"/>
</dbReference>
<dbReference type="PANTHER" id="PTHR30461">
    <property type="entry name" value="DNA-INVERTASE FROM LAMBDOID PROPHAGE"/>
    <property type="match status" value="1"/>
</dbReference>
<dbReference type="InterPro" id="IPR036162">
    <property type="entry name" value="Resolvase-like_N_sf"/>
</dbReference>
<dbReference type="PANTHER" id="PTHR30461:SF2">
    <property type="entry name" value="SERINE RECOMBINASE PINE-RELATED"/>
    <property type="match status" value="1"/>
</dbReference>
<dbReference type="InterPro" id="IPR050639">
    <property type="entry name" value="SSR_resolvase"/>
</dbReference>
<proteinExistence type="predicted"/>
<dbReference type="Proteomes" id="UP001185092">
    <property type="component" value="Unassembled WGS sequence"/>
</dbReference>
<evidence type="ECO:0000313" key="4">
    <source>
        <dbReference type="EMBL" id="MDR6241931.1"/>
    </source>
</evidence>
<accession>A0AAE4BUM9</accession>
<dbReference type="RefSeq" id="WP_309943135.1">
    <property type="nucleotide sequence ID" value="NZ_AP025311.1"/>
</dbReference>
<dbReference type="SMART" id="SM00857">
    <property type="entry name" value="Resolvase"/>
    <property type="match status" value="1"/>
</dbReference>
<evidence type="ECO:0000256" key="2">
    <source>
        <dbReference type="ARBA" id="ARBA00023172"/>
    </source>
</evidence>
<dbReference type="CDD" id="cd00338">
    <property type="entry name" value="Ser_Recombinase"/>
    <property type="match status" value="1"/>
</dbReference>
<evidence type="ECO:0000259" key="3">
    <source>
        <dbReference type="PROSITE" id="PS51736"/>
    </source>
</evidence>
<dbReference type="Pfam" id="PF00239">
    <property type="entry name" value="Resolvase"/>
    <property type="match status" value="1"/>
</dbReference>
<dbReference type="PROSITE" id="PS51736">
    <property type="entry name" value="RECOMBINASES_3"/>
    <property type="match status" value="1"/>
</dbReference>
<dbReference type="AlphaFoldDB" id="A0AAE4BUM9"/>
<sequence>MAYYRVSTDKQGKSGLGLESQRAIIEHYFENDEIILEFTETKSGSDLNKRTELQEAMKFCKDNGYTLVVAKSDRLTRDMTDAMHILGELDNRVHACDISQEKGKLDMFIFQISIAIAQKEREFISIRTKLALKAKKERLKKEQNIHEQSIPSDLATPNKFTLGNTQNFTNDGRRKGRESMIKKAKERERTAYFLAKAHRDNGYTLIAIAHKLNEAGLRTANNKLYGKSQVSRMFKRWNDSSCLT</sequence>
<protein>
    <recommendedName>
        <fullName evidence="3">Resolvase/invertase-type recombinase catalytic domain-containing protein</fullName>
    </recommendedName>
</protein>
<evidence type="ECO:0000256" key="1">
    <source>
        <dbReference type="ARBA" id="ARBA00023125"/>
    </source>
</evidence>
<dbReference type="InterPro" id="IPR006119">
    <property type="entry name" value="Resolv_N"/>
</dbReference>